<dbReference type="InterPro" id="IPR036271">
    <property type="entry name" value="Tet_transcr_reg_TetR-rel_C_sf"/>
</dbReference>
<dbReference type="InterPro" id="IPR001647">
    <property type="entry name" value="HTH_TetR"/>
</dbReference>
<sequence>MVPGASKGRSPRPAHWTAARCVAGALPASRLTGVVTEQFDLDETRPRGVRLPRRERRAQLLAAALEVFVAQGYHAAAMDDIAERAGVSKPVLYQHFPGKLELYLAILDAACDSIIANCREALESTQDNKQRVAAAIDAFYAYVGHDTGAFRLVFESDLTNEPAVRGHVDRVTTECAAMIATVIKEDTGLPASASQLLAVSLVGMAQVSARFWLTEAESGLADLTRDQATALVAGLAWRGIRGYPLND</sequence>
<comment type="caution">
    <text evidence="6">The sequence shown here is derived from an EMBL/GenBank/DDBJ whole genome shotgun (WGS) entry which is preliminary data.</text>
</comment>
<proteinExistence type="predicted"/>
<evidence type="ECO:0000313" key="7">
    <source>
        <dbReference type="Proteomes" id="UP000449906"/>
    </source>
</evidence>
<evidence type="ECO:0000259" key="5">
    <source>
        <dbReference type="PROSITE" id="PS50977"/>
    </source>
</evidence>
<dbReference type="GO" id="GO:0045892">
    <property type="term" value="P:negative regulation of DNA-templated transcription"/>
    <property type="evidence" value="ECO:0007669"/>
    <property type="project" value="UniProtKB-ARBA"/>
</dbReference>
<dbReference type="EMBL" id="WBVM01000002">
    <property type="protein sequence ID" value="KAB2809073.1"/>
    <property type="molecule type" value="Genomic_DNA"/>
</dbReference>
<evidence type="ECO:0000256" key="1">
    <source>
        <dbReference type="ARBA" id="ARBA00023015"/>
    </source>
</evidence>
<dbReference type="PRINTS" id="PR00455">
    <property type="entry name" value="HTHTETR"/>
</dbReference>
<reference evidence="6 7" key="1">
    <citation type="submission" date="2019-09" db="EMBL/GenBank/DDBJ databases">
        <title>Pimelobacter sp. isolated from Paulinella.</title>
        <authorList>
            <person name="Jeong S.E."/>
        </authorList>
    </citation>
    <scope>NUCLEOTIDE SEQUENCE [LARGE SCALE GENOMIC DNA]</scope>
    <source>
        <strain evidence="6 7">Pch-N</strain>
    </source>
</reference>
<evidence type="ECO:0000256" key="4">
    <source>
        <dbReference type="PROSITE-ProRule" id="PRU00335"/>
    </source>
</evidence>
<keyword evidence="1" id="KW-0805">Transcription regulation</keyword>
<dbReference type="PROSITE" id="PS50977">
    <property type="entry name" value="HTH_TETR_2"/>
    <property type="match status" value="1"/>
</dbReference>
<feature type="DNA-binding region" description="H-T-H motif" evidence="4">
    <location>
        <begin position="77"/>
        <end position="96"/>
    </location>
</feature>
<dbReference type="AlphaFoldDB" id="A0A7J5DUS2"/>
<dbReference type="Pfam" id="PF00440">
    <property type="entry name" value="TetR_N"/>
    <property type="match status" value="1"/>
</dbReference>
<dbReference type="Gene3D" id="1.10.357.10">
    <property type="entry name" value="Tetracycline Repressor, domain 2"/>
    <property type="match status" value="1"/>
</dbReference>
<dbReference type="GO" id="GO:0000976">
    <property type="term" value="F:transcription cis-regulatory region binding"/>
    <property type="evidence" value="ECO:0007669"/>
    <property type="project" value="TreeGrafter"/>
</dbReference>
<dbReference type="FunFam" id="1.10.10.60:FF:000141">
    <property type="entry name" value="TetR family transcriptional regulator"/>
    <property type="match status" value="1"/>
</dbReference>
<keyword evidence="3" id="KW-0804">Transcription</keyword>
<keyword evidence="2 4" id="KW-0238">DNA-binding</keyword>
<protein>
    <submittedName>
        <fullName evidence="6">TetR/AcrR family transcriptional regulator</fullName>
    </submittedName>
</protein>
<dbReference type="GO" id="GO:0003700">
    <property type="term" value="F:DNA-binding transcription factor activity"/>
    <property type="evidence" value="ECO:0007669"/>
    <property type="project" value="TreeGrafter"/>
</dbReference>
<name>A0A7J5DUS2_NOCSI</name>
<evidence type="ECO:0000313" key="6">
    <source>
        <dbReference type="EMBL" id="KAB2809073.1"/>
    </source>
</evidence>
<organism evidence="6 7">
    <name type="scientific">Nocardioides simplex</name>
    <name type="common">Arthrobacter simplex</name>
    <dbReference type="NCBI Taxonomy" id="2045"/>
    <lineage>
        <taxon>Bacteria</taxon>
        <taxon>Bacillati</taxon>
        <taxon>Actinomycetota</taxon>
        <taxon>Actinomycetes</taxon>
        <taxon>Propionibacteriales</taxon>
        <taxon>Nocardioidaceae</taxon>
        <taxon>Pimelobacter</taxon>
    </lineage>
</organism>
<dbReference type="SUPFAM" id="SSF48498">
    <property type="entry name" value="Tetracyclin repressor-like, C-terminal domain"/>
    <property type="match status" value="1"/>
</dbReference>
<dbReference type="OrthoDB" id="70491at2"/>
<dbReference type="SUPFAM" id="SSF46689">
    <property type="entry name" value="Homeodomain-like"/>
    <property type="match status" value="1"/>
</dbReference>
<gene>
    <name evidence="6" type="ORF">F9L07_18615</name>
</gene>
<dbReference type="Proteomes" id="UP000449906">
    <property type="component" value="Unassembled WGS sequence"/>
</dbReference>
<dbReference type="InterPro" id="IPR009057">
    <property type="entry name" value="Homeodomain-like_sf"/>
</dbReference>
<feature type="domain" description="HTH tetR-type" evidence="5">
    <location>
        <begin position="54"/>
        <end position="114"/>
    </location>
</feature>
<evidence type="ECO:0000256" key="3">
    <source>
        <dbReference type="ARBA" id="ARBA00023163"/>
    </source>
</evidence>
<accession>A0A7J5DUS2</accession>
<dbReference type="InterPro" id="IPR050109">
    <property type="entry name" value="HTH-type_TetR-like_transc_reg"/>
</dbReference>
<dbReference type="PANTHER" id="PTHR30055">
    <property type="entry name" value="HTH-TYPE TRANSCRIPTIONAL REGULATOR RUTR"/>
    <property type="match status" value="1"/>
</dbReference>
<evidence type="ECO:0000256" key="2">
    <source>
        <dbReference type="ARBA" id="ARBA00023125"/>
    </source>
</evidence>
<dbReference type="PANTHER" id="PTHR30055:SF160">
    <property type="entry name" value="TRANSCRIPTIONAL REGULATORY PROTEIN (PROBABLY ASNC-FAMILY)-RELATED"/>
    <property type="match status" value="1"/>
</dbReference>